<evidence type="ECO:0000256" key="4">
    <source>
        <dbReference type="ARBA" id="ARBA00022801"/>
    </source>
</evidence>
<dbReference type="InterPro" id="IPR050725">
    <property type="entry name" value="CysQ/Inositol_MonoPase"/>
</dbReference>
<dbReference type="PROSITE" id="PS00630">
    <property type="entry name" value="IMP_2"/>
    <property type="match status" value="1"/>
</dbReference>
<evidence type="ECO:0000313" key="7">
    <source>
        <dbReference type="EMBL" id="MBW3096887.1"/>
    </source>
</evidence>
<keyword evidence="8" id="KW-1185">Reference proteome</keyword>
<gene>
    <name evidence="6 7" type="primary">cysQ</name>
    <name evidence="7" type="ORF">KY465_06315</name>
</gene>
<keyword evidence="4 6" id="KW-0378">Hydrolase</keyword>
<evidence type="ECO:0000256" key="2">
    <source>
        <dbReference type="ARBA" id="ARBA00022475"/>
    </source>
</evidence>
<evidence type="ECO:0000256" key="1">
    <source>
        <dbReference type="ARBA" id="ARBA00005289"/>
    </source>
</evidence>
<comment type="subcellular location">
    <subcellularLocation>
        <location evidence="6">Cell inner membrane</location>
        <topology evidence="6">Peripheral membrane protein</topology>
        <orientation evidence="6">Cytoplasmic side</orientation>
    </subcellularLocation>
</comment>
<proteinExistence type="inferred from homology"/>
<dbReference type="Proteomes" id="UP001430804">
    <property type="component" value="Unassembled WGS sequence"/>
</dbReference>
<protein>
    <recommendedName>
        <fullName evidence="6">3'(2'),5'-bisphosphate nucleotidase CysQ</fullName>
        <ecNumber evidence="6">3.1.3.7</ecNumber>
    </recommendedName>
    <alternativeName>
        <fullName evidence="6">3'(2'),5-bisphosphonucleoside 3'(2')-phosphohydrolase</fullName>
    </alternativeName>
    <alternativeName>
        <fullName evidence="6">3'-phosphoadenosine 5'-phosphate phosphatase</fullName>
        <shortName evidence="6">PAP phosphatase</shortName>
    </alternativeName>
</protein>
<dbReference type="HAMAP" id="MF_02095">
    <property type="entry name" value="CysQ"/>
    <property type="match status" value="1"/>
</dbReference>
<feature type="binding site" evidence="6">
    <location>
        <position position="84"/>
    </location>
    <ligand>
        <name>Mg(2+)</name>
        <dbReference type="ChEBI" id="CHEBI:18420"/>
        <label>1</label>
    </ligand>
</feature>
<feature type="binding site" evidence="6">
    <location>
        <position position="211"/>
    </location>
    <ligand>
        <name>substrate</name>
    </ligand>
</feature>
<keyword evidence="3 6" id="KW-0997">Cell inner membrane</keyword>
<dbReference type="InterPro" id="IPR000760">
    <property type="entry name" value="Inositol_monophosphatase-like"/>
</dbReference>
<comment type="caution">
    <text evidence="7">The sequence shown here is derived from an EMBL/GenBank/DDBJ whole genome shotgun (WGS) entry which is preliminary data.</text>
</comment>
<keyword evidence="6" id="KW-0460">Magnesium</keyword>
<comment type="function">
    <text evidence="6">Converts adenosine-3',5'-bisphosphate (PAP) to AMP.</text>
</comment>
<feature type="binding site" evidence="6">
    <location>
        <position position="82"/>
    </location>
    <ligand>
        <name>Mg(2+)</name>
        <dbReference type="ChEBI" id="CHEBI:18420"/>
        <label>1</label>
    </ligand>
</feature>
<dbReference type="CDD" id="cd01638">
    <property type="entry name" value="CysQ"/>
    <property type="match status" value="1"/>
</dbReference>
<dbReference type="GO" id="GO:0008441">
    <property type="term" value="F:3'(2'),5'-bisphosphate nucleotidase activity"/>
    <property type="evidence" value="ECO:0007669"/>
    <property type="project" value="UniProtKB-EC"/>
</dbReference>
<feature type="binding site" evidence="6">
    <location>
        <position position="211"/>
    </location>
    <ligand>
        <name>Mg(2+)</name>
        <dbReference type="ChEBI" id="CHEBI:18420"/>
        <label>2</label>
    </ligand>
</feature>
<reference evidence="7" key="1">
    <citation type="submission" date="2021-07" db="EMBL/GenBank/DDBJ databases">
        <title>Pseudohoeflea marina sp. nov. a polyhydroxyalcanoate-producing bacterium.</title>
        <authorList>
            <person name="Zheng W."/>
            <person name="Yu S."/>
            <person name="Huang Y."/>
        </authorList>
    </citation>
    <scope>NUCLEOTIDE SEQUENCE</scope>
    <source>
        <strain evidence="7">DP4N28-3</strain>
    </source>
</reference>
<comment type="catalytic activity">
    <reaction evidence="6">
        <text>adenosine 3',5'-bisphosphate + H2O = AMP + phosphate</text>
        <dbReference type="Rhea" id="RHEA:10040"/>
        <dbReference type="ChEBI" id="CHEBI:15377"/>
        <dbReference type="ChEBI" id="CHEBI:43474"/>
        <dbReference type="ChEBI" id="CHEBI:58343"/>
        <dbReference type="ChEBI" id="CHEBI:456215"/>
        <dbReference type="EC" id="3.1.3.7"/>
    </reaction>
</comment>
<dbReference type="PANTHER" id="PTHR43028">
    <property type="entry name" value="3'(2'),5'-BISPHOSPHATE NUCLEOTIDASE 1"/>
    <property type="match status" value="1"/>
</dbReference>
<keyword evidence="2 6" id="KW-1003">Cell membrane</keyword>
<accession>A0ABS6WLS9</accession>
<comment type="cofactor">
    <cofactor evidence="6">
        <name>Mg(2+)</name>
        <dbReference type="ChEBI" id="CHEBI:18420"/>
    </cofactor>
</comment>
<sequence length="267" mass="28203">MIELFCRLAVAAGESILDVRSQGIEVAHKSDCSPVTEADRRAEALITSGLAEALSDIPLVAEEAMSAGRCPAELGRRFLLVDPLDGTREFIEGRADFTVNIALIEDGVPVAGVVYAPVRRQVFAAESGRAFKQTAAADLSLSAPRPIACRPLATPPCIVASKSHRTAETNAFIARFPQAETASIGSSLKFCLLAEGSADLYPRFGRTMEWDTAAGDAVLRTAGGKTLTPDGEPLRYGKRQQAADADFANPFFIAGSAAALARCDFAA</sequence>
<dbReference type="InterPro" id="IPR020550">
    <property type="entry name" value="Inositol_monophosphatase_CS"/>
</dbReference>
<dbReference type="Pfam" id="PF00459">
    <property type="entry name" value="Inositol_P"/>
    <property type="match status" value="1"/>
</dbReference>
<evidence type="ECO:0000313" key="8">
    <source>
        <dbReference type="Proteomes" id="UP001430804"/>
    </source>
</evidence>
<dbReference type="NCBIfam" id="TIGR01331">
    <property type="entry name" value="bisphos_cysQ"/>
    <property type="match status" value="1"/>
</dbReference>
<feature type="binding site" evidence="6">
    <location>
        <position position="62"/>
    </location>
    <ligand>
        <name>Mg(2+)</name>
        <dbReference type="ChEBI" id="CHEBI:18420"/>
        <label>1</label>
    </ligand>
</feature>
<dbReference type="RefSeq" id="WP_219200855.1">
    <property type="nucleotide sequence ID" value="NZ_JAHWQX010000002.1"/>
</dbReference>
<comment type="similarity">
    <text evidence="1 6">Belongs to the inositol monophosphatase superfamily. CysQ family.</text>
</comment>
<dbReference type="InterPro" id="IPR006240">
    <property type="entry name" value="CysQ"/>
</dbReference>
<keyword evidence="5 6" id="KW-0472">Membrane</keyword>
<evidence type="ECO:0000256" key="3">
    <source>
        <dbReference type="ARBA" id="ARBA00022519"/>
    </source>
</evidence>
<evidence type="ECO:0000256" key="6">
    <source>
        <dbReference type="HAMAP-Rule" id="MF_02095"/>
    </source>
</evidence>
<feature type="binding site" evidence="6">
    <location>
        <begin position="84"/>
        <end position="87"/>
    </location>
    <ligand>
        <name>substrate</name>
    </ligand>
</feature>
<name>A0ABS6WLS9_9HYPH</name>
<organism evidence="7 8">
    <name type="scientific">Pseudohoeflea coraliihabitans</name>
    <dbReference type="NCBI Taxonomy" id="2860393"/>
    <lineage>
        <taxon>Bacteria</taxon>
        <taxon>Pseudomonadati</taxon>
        <taxon>Pseudomonadota</taxon>
        <taxon>Alphaproteobacteria</taxon>
        <taxon>Hyphomicrobiales</taxon>
        <taxon>Rhizobiaceae</taxon>
        <taxon>Pseudohoeflea</taxon>
    </lineage>
</organism>
<dbReference type="PANTHER" id="PTHR43028:SF5">
    <property type="entry name" value="3'(2'),5'-BISPHOSPHATE NUCLEOTIDASE 1"/>
    <property type="match status" value="1"/>
</dbReference>
<feature type="binding site" evidence="6">
    <location>
        <position position="85"/>
    </location>
    <ligand>
        <name>Mg(2+)</name>
        <dbReference type="ChEBI" id="CHEBI:18420"/>
        <label>2</label>
    </ligand>
</feature>
<keyword evidence="6" id="KW-0479">Metal-binding</keyword>
<feature type="binding site" evidence="6">
    <location>
        <position position="82"/>
    </location>
    <ligand>
        <name>Mg(2+)</name>
        <dbReference type="ChEBI" id="CHEBI:18420"/>
        <label>2</label>
    </ligand>
</feature>
<dbReference type="EMBL" id="JAHWQX010000002">
    <property type="protein sequence ID" value="MBW3096887.1"/>
    <property type="molecule type" value="Genomic_DNA"/>
</dbReference>
<dbReference type="EC" id="3.1.3.7" evidence="6"/>
<feature type="binding site" evidence="6">
    <location>
        <position position="62"/>
    </location>
    <ligand>
        <name>substrate</name>
    </ligand>
</feature>
<evidence type="ECO:0000256" key="5">
    <source>
        <dbReference type="ARBA" id="ARBA00023136"/>
    </source>
</evidence>